<dbReference type="RefSeq" id="XP_015087198.1">
    <property type="nucleotide sequence ID" value="XM_015231712.2"/>
</dbReference>
<dbReference type="GeneID" id="107030430"/>
<proteinExistence type="predicted"/>
<evidence type="ECO:0000259" key="2">
    <source>
        <dbReference type="Pfam" id="PF03478"/>
    </source>
</evidence>
<dbReference type="Pfam" id="PF00646">
    <property type="entry name" value="F-box"/>
    <property type="match status" value="1"/>
</dbReference>
<dbReference type="PANTHER" id="PTHR33127:SF20">
    <property type="entry name" value="F-BOX DOMAIN-CONTAINING PROTEIN"/>
    <property type="match status" value="1"/>
</dbReference>
<evidence type="ECO:0000313" key="3">
    <source>
        <dbReference type="Proteomes" id="UP000694930"/>
    </source>
</evidence>
<sequence length="320" mass="36840">MEEEEYIRTRISSRTWCDLYPELLSEIAESLGIIDLLGFRGVCRDWRSASFTASASIESTSLNSKLCFLLHNDRDENTILFNPTTNKSYTINIPELKEATCLASTQGWLLISQRGNIFFFCPFSRVKIDLPPIQGLENTPAVAAFSSPPSSTDCVTAIIYKKNDDIVEVNVLQRGASMWIKHDYDLKFYQKSFGDAKCATFQQGCLYMMDGFKKLLTFTLEDKRFEMFIIVDHTTNRDQNMETLSFRYKDKHFSRSNLKKQMNLGDDVTITTCGATYFGRDVEVLIHNENIEAMEGTNAQHFKGIWIQPRYFQLPPNYSW</sequence>
<name>A0ABM1HLB5_SOLPN</name>
<dbReference type="InterPro" id="IPR036047">
    <property type="entry name" value="F-box-like_dom_sf"/>
</dbReference>
<protein>
    <submittedName>
        <fullName evidence="4">F-box protein At4g00893-like</fullName>
    </submittedName>
</protein>
<dbReference type="Proteomes" id="UP000694930">
    <property type="component" value="Chromosome 9"/>
</dbReference>
<evidence type="ECO:0000259" key="1">
    <source>
        <dbReference type="Pfam" id="PF00646"/>
    </source>
</evidence>
<reference evidence="3" key="1">
    <citation type="journal article" date="2014" name="Nat. Genet.">
        <title>The genome of the stress-tolerant wild tomato species Solanum pennellii.</title>
        <authorList>
            <person name="Bolger A."/>
            <person name="Scossa F."/>
            <person name="Bolger M.E."/>
            <person name="Lanz C."/>
            <person name="Maumus F."/>
            <person name="Tohge T."/>
            <person name="Quesneville H."/>
            <person name="Alseekh S."/>
            <person name="Sorensen I."/>
            <person name="Lichtenstein G."/>
            <person name="Fich E.A."/>
            <person name="Conte M."/>
            <person name="Keller H."/>
            <person name="Schneeberger K."/>
            <person name="Schwacke R."/>
            <person name="Ofner I."/>
            <person name="Vrebalov J."/>
            <person name="Xu Y."/>
            <person name="Osorio S."/>
            <person name="Aflitos S.A."/>
            <person name="Schijlen E."/>
            <person name="Jimenez-Gomez J.M."/>
            <person name="Ryngajllo M."/>
            <person name="Kimura S."/>
            <person name="Kumar R."/>
            <person name="Koenig D."/>
            <person name="Headland L.R."/>
            <person name="Maloof J.N."/>
            <person name="Sinha N."/>
            <person name="van Ham R.C."/>
            <person name="Lankhorst R.K."/>
            <person name="Mao L."/>
            <person name="Vogel A."/>
            <person name="Arsova B."/>
            <person name="Panstruga R."/>
            <person name="Fei Z."/>
            <person name="Rose J.K."/>
            <person name="Zamir D."/>
            <person name="Carrari F."/>
            <person name="Giovannoni J.J."/>
            <person name="Weigel D."/>
            <person name="Usadel B."/>
            <person name="Fernie A.R."/>
        </authorList>
    </citation>
    <scope>NUCLEOTIDE SEQUENCE [LARGE SCALE GENOMIC DNA]</scope>
    <source>
        <strain evidence="3">cv. LA0716</strain>
    </source>
</reference>
<keyword evidence="3" id="KW-1185">Reference proteome</keyword>
<evidence type="ECO:0000313" key="4">
    <source>
        <dbReference type="RefSeq" id="XP_015087198.1"/>
    </source>
</evidence>
<dbReference type="InterPro" id="IPR001810">
    <property type="entry name" value="F-box_dom"/>
</dbReference>
<gene>
    <name evidence="4" type="primary">LOC107030430</name>
</gene>
<dbReference type="PANTHER" id="PTHR33127">
    <property type="entry name" value="TRANSMEMBRANE PROTEIN"/>
    <property type="match status" value="1"/>
</dbReference>
<dbReference type="InterPro" id="IPR005174">
    <property type="entry name" value="KIB1-4_b-propeller"/>
</dbReference>
<reference evidence="4" key="2">
    <citation type="submission" date="2025-08" db="UniProtKB">
        <authorList>
            <consortium name="RefSeq"/>
        </authorList>
    </citation>
    <scope>IDENTIFICATION</scope>
</reference>
<accession>A0ABM1HLB5</accession>
<feature type="domain" description="F-box" evidence="1">
    <location>
        <begin position="16"/>
        <end position="49"/>
    </location>
</feature>
<dbReference type="Pfam" id="PF03478">
    <property type="entry name" value="Beta-prop_KIB1-4"/>
    <property type="match status" value="1"/>
</dbReference>
<dbReference type="SUPFAM" id="SSF81383">
    <property type="entry name" value="F-box domain"/>
    <property type="match status" value="1"/>
</dbReference>
<organism evidence="3 4">
    <name type="scientific">Solanum pennellii</name>
    <name type="common">Tomato</name>
    <name type="synonym">Lycopersicon pennellii</name>
    <dbReference type="NCBI Taxonomy" id="28526"/>
    <lineage>
        <taxon>Eukaryota</taxon>
        <taxon>Viridiplantae</taxon>
        <taxon>Streptophyta</taxon>
        <taxon>Embryophyta</taxon>
        <taxon>Tracheophyta</taxon>
        <taxon>Spermatophyta</taxon>
        <taxon>Magnoliopsida</taxon>
        <taxon>eudicotyledons</taxon>
        <taxon>Gunneridae</taxon>
        <taxon>Pentapetalae</taxon>
        <taxon>asterids</taxon>
        <taxon>lamiids</taxon>
        <taxon>Solanales</taxon>
        <taxon>Solanaceae</taxon>
        <taxon>Solanoideae</taxon>
        <taxon>Solaneae</taxon>
        <taxon>Solanum</taxon>
        <taxon>Solanum subgen. Lycopersicon</taxon>
    </lineage>
</organism>
<feature type="domain" description="KIB1-4 beta-propeller" evidence="2">
    <location>
        <begin position="80"/>
        <end position="225"/>
    </location>
</feature>
<dbReference type="Gene3D" id="1.20.1280.50">
    <property type="match status" value="1"/>
</dbReference>